<feature type="region of interest" description="Disordered" evidence="1">
    <location>
        <begin position="586"/>
        <end position="619"/>
    </location>
</feature>
<sequence length="959" mass="108899">MASESSPQQQPKLTPASNIHFEFLLNSCVSTALTKQPSAYYLKYLREFWYTAEVESATNTITFTLSNFDKPLSFNLAEFSSVIGLNNTKNFSPLPQKEMVRATLATLGLVDVNNPEISSTDLGSHNQLNINQQMIAYGLCWGLDIDIAGILFSDLVTKLTTGKKGIDRNICYTRYLSIIIEHLLGEAYNNKNLKSMKPHHITASTFKPLTASEVTLTSYMRKVAKLSKHPEKPLILPSKEVNTNTTTDKSLSGTTVQHGVQSKAITDNKSKEKEWIITPRLLRGGEWRPPTSLQNNLFSTNNFIQVQENFVDEDVHVVKENEDDDELTDSGIRSLGNVTFKELYGKAEESPYDTESEIKVVKRLNLKQSNDDDQIKFMGRVYSDMKDDTEAQGDGIEITLTDQVMQEADSDLDSMPKDEVEFVFEFEKVESDDDENDKAESNVVLSKSKEATADNVLDELADMATYENVNFNAFANKPSLLVADAFEEKISKLLSDTLKNILPHIIKDFVNQDLPKFDKRVKKTLYAEIPELLIKPLNNAFNLLNKKECNREKTSTQENKDSEIPDSAPAQGEQQLINNTPELATAEEAKADAQGEQSSEQAPPISTVPVVHSSEEKEDVNPFGEENLRFYGKHHDNHLLTKEIESEPIIWDIGMRRRRRSILLLTSIQVYKNLSCWWKRNRVPFTTLIEDESEVIYDTDGNDADDSLEFELLHLDQGESLVIQWVLSVVPSKSIDDDSWHRNNIFRMKCNSKDMACNMINDGGSSKNVVSTYMVEKLTLKTIDHPNPYQLTWLKKENAIKRISRLENFILVLVLCGLFISIRIIKIPNQNQFSTSEGQMTIKEAKAQMQEIQRLALLKAEKEKSEKSEWIEVHALASKTKSKSNDILLKNLKAKFQWVKTQAVKLSIPPPPRLTAFELPLTERKVGMKRKRRSELIHEVFVKENIIVDGMQRNLTLLE</sequence>
<dbReference type="PANTHER" id="PTHR35046:SF21">
    <property type="entry name" value="RETROTRANSPOSON GAG DOMAIN-CONTAINING PROTEIN-RELATED"/>
    <property type="match status" value="1"/>
</dbReference>
<accession>A0A6L2NFQ5</accession>
<dbReference type="GO" id="GO:0003964">
    <property type="term" value="F:RNA-directed DNA polymerase activity"/>
    <property type="evidence" value="ECO:0007669"/>
    <property type="project" value="UniProtKB-KW"/>
</dbReference>
<protein>
    <submittedName>
        <fullName evidence="2">Reverse transcriptase domain-containing protein</fullName>
    </submittedName>
</protein>
<dbReference type="EMBL" id="BKCJ010008671">
    <property type="protein sequence ID" value="GEU83374.1"/>
    <property type="molecule type" value="Genomic_DNA"/>
</dbReference>
<organism evidence="2">
    <name type="scientific">Tanacetum cinerariifolium</name>
    <name type="common">Dalmatian daisy</name>
    <name type="synonym">Chrysanthemum cinerariifolium</name>
    <dbReference type="NCBI Taxonomy" id="118510"/>
    <lineage>
        <taxon>Eukaryota</taxon>
        <taxon>Viridiplantae</taxon>
        <taxon>Streptophyta</taxon>
        <taxon>Embryophyta</taxon>
        <taxon>Tracheophyta</taxon>
        <taxon>Spermatophyta</taxon>
        <taxon>Magnoliopsida</taxon>
        <taxon>eudicotyledons</taxon>
        <taxon>Gunneridae</taxon>
        <taxon>Pentapetalae</taxon>
        <taxon>asterids</taxon>
        <taxon>campanulids</taxon>
        <taxon>Asterales</taxon>
        <taxon>Asteraceae</taxon>
        <taxon>Asteroideae</taxon>
        <taxon>Anthemideae</taxon>
        <taxon>Anthemidinae</taxon>
        <taxon>Tanacetum</taxon>
    </lineage>
</organism>
<name>A0A6L2NFQ5_TANCI</name>
<comment type="caution">
    <text evidence="2">The sequence shown here is derived from an EMBL/GenBank/DDBJ whole genome shotgun (WGS) entry which is preliminary data.</text>
</comment>
<dbReference type="AlphaFoldDB" id="A0A6L2NFQ5"/>
<feature type="region of interest" description="Disordered" evidence="1">
    <location>
        <begin position="240"/>
        <end position="264"/>
    </location>
</feature>
<gene>
    <name evidence="2" type="ORF">Tci_055352</name>
</gene>
<reference evidence="2" key="1">
    <citation type="journal article" date="2019" name="Sci. Rep.">
        <title>Draft genome of Tanacetum cinerariifolium, the natural source of mosquito coil.</title>
        <authorList>
            <person name="Yamashiro T."/>
            <person name="Shiraishi A."/>
            <person name="Satake H."/>
            <person name="Nakayama K."/>
        </authorList>
    </citation>
    <scope>NUCLEOTIDE SEQUENCE</scope>
</reference>
<feature type="region of interest" description="Disordered" evidence="1">
    <location>
        <begin position="551"/>
        <end position="573"/>
    </location>
</feature>
<evidence type="ECO:0000313" key="2">
    <source>
        <dbReference type="EMBL" id="GEU83374.1"/>
    </source>
</evidence>
<evidence type="ECO:0000256" key="1">
    <source>
        <dbReference type="SAM" id="MobiDB-lite"/>
    </source>
</evidence>
<keyword evidence="2" id="KW-0695">RNA-directed DNA polymerase</keyword>
<dbReference type="PANTHER" id="PTHR35046">
    <property type="entry name" value="ZINC KNUCKLE (CCHC-TYPE) FAMILY PROTEIN"/>
    <property type="match status" value="1"/>
</dbReference>
<feature type="compositionally biased region" description="Basic and acidic residues" evidence="1">
    <location>
        <begin position="551"/>
        <end position="563"/>
    </location>
</feature>
<proteinExistence type="predicted"/>
<keyword evidence="2" id="KW-0808">Transferase</keyword>
<keyword evidence="2" id="KW-0548">Nucleotidyltransferase</keyword>